<dbReference type="RefSeq" id="WP_142092766.1">
    <property type="nucleotide sequence ID" value="NZ_BAAAMD010000001.1"/>
</dbReference>
<protein>
    <submittedName>
        <fullName evidence="5">2,4-dihydroxyhept-2-enedioate aldolase</fullName>
    </submittedName>
</protein>
<dbReference type="PANTHER" id="PTHR30502">
    <property type="entry name" value="2-KETO-3-DEOXY-L-RHAMNONATE ALDOLASE"/>
    <property type="match status" value="1"/>
</dbReference>
<accession>A0A542ZRW3</accession>
<dbReference type="EMBL" id="VFOR01000001">
    <property type="protein sequence ID" value="TQL62989.1"/>
    <property type="molecule type" value="Genomic_DNA"/>
</dbReference>
<dbReference type="InterPro" id="IPR040442">
    <property type="entry name" value="Pyrv_kinase-like_dom_sf"/>
</dbReference>
<dbReference type="GO" id="GO:0016832">
    <property type="term" value="F:aldehyde-lyase activity"/>
    <property type="evidence" value="ECO:0007669"/>
    <property type="project" value="TreeGrafter"/>
</dbReference>
<dbReference type="InterPro" id="IPR050251">
    <property type="entry name" value="HpcH-HpaI_aldolase"/>
</dbReference>
<dbReference type="AlphaFoldDB" id="A0A542ZRW3"/>
<dbReference type="InterPro" id="IPR005000">
    <property type="entry name" value="Aldolase/citrate-lyase_domain"/>
</dbReference>
<dbReference type="OrthoDB" id="86160at2"/>
<comment type="caution">
    <text evidence="5">The sequence shown here is derived from an EMBL/GenBank/DDBJ whole genome shotgun (WGS) entry which is preliminary data.</text>
</comment>
<dbReference type="InterPro" id="IPR015813">
    <property type="entry name" value="Pyrv/PenolPyrv_kinase-like_dom"/>
</dbReference>
<keyword evidence="6" id="KW-1185">Reference proteome</keyword>
<evidence type="ECO:0000313" key="5">
    <source>
        <dbReference type="EMBL" id="TQL62989.1"/>
    </source>
</evidence>
<dbReference type="Gene3D" id="3.20.20.60">
    <property type="entry name" value="Phosphoenolpyruvate-binding domains"/>
    <property type="match status" value="1"/>
</dbReference>
<reference evidence="5 6" key="1">
    <citation type="submission" date="2019-06" db="EMBL/GenBank/DDBJ databases">
        <title>Sequencing the genomes of 1000 actinobacteria strains.</title>
        <authorList>
            <person name="Klenk H.-P."/>
        </authorList>
    </citation>
    <scope>NUCLEOTIDE SEQUENCE [LARGE SCALE GENOMIC DNA]</scope>
    <source>
        <strain evidence="5 6">DSM 8251</strain>
    </source>
</reference>
<gene>
    <name evidence="5" type="ORF">FB460_0786</name>
</gene>
<dbReference type="Pfam" id="PF03328">
    <property type="entry name" value="HpcH_HpaI"/>
    <property type="match status" value="1"/>
</dbReference>
<comment type="similarity">
    <text evidence="1">Belongs to the HpcH/HpaI aldolase family.</text>
</comment>
<keyword evidence="2" id="KW-0479">Metal-binding</keyword>
<evidence type="ECO:0000256" key="3">
    <source>
        <dbReference type="ARBA" id="ARBA00023239"/>
    </source>
</evidence>
<sequence length="279" mass="29755">MALRITTTPNRFKQRLAAGEQLIGLWSVLGDGYAAELLAGCGYDWLLIDGEHGPNDLRTVLAQMQGIAAATLSIDPALRDEVSQPVVRISHGSPALIKQVLELGVRNLMVPMVESAAEARELVRAVRYPPEGIRGMGAGLARSANWGRATDYLTHANENICLIVQVESRAGIKEATAIAEVDGVDSVFFGLADLAGDMGLDGDMNHPEVVSVVKRTAAEVRALGKPTGMLTLDPSQAEMWMAEGMTFCGVGVDTSLLIQGADALLQRLRPDTLPGHVSY</sequence>
<evidence type="ECO:0000259" key="4">
    <source>
        <dbReference type="Pfam" id="PF03328"/>
    </source>
</evidence>
<feature type="domain" description="HpcH/HpaI aldolase/citrate lyase" evidence="4">
    <location>
        <begin position="23"/>
        <end position="258"/>
    </location>
</feature>
<name>A0A542ZRW3_9ACTN</name>
<evidence type="ECO:0000256" key="2">
    <source>
        <dbReference type="ARBA" id="ARBA00022723"/>
    </source>
</evidence>
<dbReference type="SUPFAM" id="SSF51621">
    <property type="entry name" value="Phosphoenolpyruvate/pyruvate domain"/>
    <property type="match status" value="1"/>
</dbReference>
<keyword evidence="3" id="KW-0456">Lyase</keyword>
<evidence type="ECO:0000256" key="1">
    <source>
        <dbReference type="ARBA" id="ARBA00005568"/>
    </source>
</evidence>
<dbReference type="Proteomes" id="UP000316196">
    <property type="component" value="Unassembled WGS sequence"/>
</dbReference>
<dbReference type="GO" id="GO:0005737">
    <property type="term" value="C:cytoplasm"/>
    <property type="evidence" value="ECO:0007669"/>
    <property type="project" value="TreeGrafter"/>
</dbReference>
<evidence type="ECO:0000313" key="6">
    <source>
        <dbReference type="Proteomes" id="UP000316196"/>
    </source>
</evidence>
<dbReference type="FunFam" id="3.20.20.60:FF:000004">
    <property type="entry name" value="5-keto-4-deoxy-D-glucarate aldolase"/>
    <property type="match status" value="1"/>
</dbReference>
<dbReference type="GO" id="GO:0046872">
    <property type="term" value="F:metal ion binding"/>
    <property type="evidence" value="ECO:0007669"/>
    <property type="project" value="UniProtKB-KW"/>
</dbReference>
<dbReference type="PANTHER" id="PTHR30502:SF0">
    <property type="entry name" value="PHOSPHOENOLPYRUVATE CARBOXYLASE FAMILY PROTEIN"/>
    <property type="match status" value="1"/>
</dbReference>
<proteinExistence type="inferred from homology"/>
<organism evidence="5 6">
    <name type="scientific">Propioniferax innocua</name>
    <dbReference type="NCBI Taxonomy" id="1753"/>
    <lineage>
        <taxon>Bacteria</taxon>
        <taxon>Bacillati</taxon>
        <taxon>Actinomycetota</taxon>
        <taxon>Actinomycetes</taxon>
        <taxon>Propionibacteriales</taxon>
        <taxon>Propionibacteriaceae</taxon>
        <taxon>Propioniferax</taxon>
    </lineage>
</organism>